<evidence type="ECO:0000259" key="5">
    <source>
        <dbReference type="Pfam" id="PF01425"/>
    </source>
</evidence>
<feature type="domain" description="Amidase" evidence="5">
    <location>
        <begin position="259"/>
        <end position="356"/>
    </location>
</feature>
<feature type="binding site" evidence="3">
    <location>
        <position position="182"/>
    </location>
    <ligand>
        <name>substrate</name>
    </ligand>
</feature>
<keyword evidence="2" id="KW-0378">Hydrolase</keyword>
<comment type="similarity">
    <text evidence="1">Belongs to the amidase family.</text>
</comment>
<dbReference type="SUPFAM" id="SSF75304">
    <property type="entry name" value="Amidase signature (AS) enzymes"/>
    <property type="match status" value="1"/>
</dbReference>
<feature type="binding site" evidence="3">
    <location>
        <position position="208"/>
    </location>
    <ligand>
        <name>substrate</name>
    </ligand>
</feature>
<dbReference type="GO" id="GO:0016787">
    <property type="term" value="F:hydrolase activity"/>
    <property type="evidence" value="ECO:0007669"/>
    <property type="project" value="UniProtKB-KW"/>
</dbReference>
<keyword evidence="7" id="KW-1185">Reference proteome</keyword>
<dbReference type="Proteomes" id="UP000243876">
    <property type="component" value="Unassembled WGS sequence"/>
</dbReference>
<feature type="domain" description="Amidase" evidence="5">
    <location>
        <begin position="405"/>
        <end position="521"/>
    </location>
</feature>
<organism evidence="6 7">
    <name type="scientific">Sporidiobolus salmonicolor</name>
    <name type="common">Yeast-like fungus</name>
    <name type="synonym">Sporobolomyces salmonicolor</name>
    <dbReference type="NCBI Taxonomy" id="5005"/>
    <lineage>
        <taxon>Eukaryota</taxon>
        <taxon>Fungi</taxon>
        <taxon>Dikarya</taxon>
        <taxon>Basidiomycota</taxon>
        <taxon>Pucciniomycotina</taxon>
        <taxon>Microbotryomycetes</taxon>
        <taxon>Sporidiobolales</taxon>
        <taxon>Sporidiobolaceae</taxon>
        <taxon>Sporobolomyces</taxon>
    </lineage>
</organism>
<gene>
    <name evidence="6" type="primary">SPOSA6832_01438</name>
</gene>
<evidence type="ECO:0000313" key="7">
    <source>
        <dbReference type="Proteomes" id="UP000243876"/>
    </source>
</evidence>
<evidence type="ECO:0000256" key="1">
    <source>
        <dbReference type="ARBA" id="ARBA00009199"/>
    </source>
</evidence>
<protein>
    <submittedName>
        <fullName evidence="6">SPOSA6832_01438-mRNA-1:cds</fullName>
    </submittedName>
</protein>
<dbReference type="AlphaFoldDB" id="A0A0D6EIL7"/>
<dbReference type="EMBL" id="CENE01000004">
    <property type="protein sequence ID" value="CEQ39867.1"/>
    <property type="molecule type" value="Genomic_DNA"/>
</dbReference>
<dbReference type="OrthoDB" id="6428749at2759"/>
<dbReference type="Gene3D" id="3.90.1300.10">
    <property type="entry name" value="Amidase signature (AS) domain"/>
    <property type="match status" value="3"/>
</dbReference>
<evidence type="ECO:0000313" key="6">
    <source>
        <dbReference type="EMBL" id="CEQ39867.1"/>
    </source>
</evidence>
<dbReference type="PANTHER" id="PTHR46072">
    <property type="entry name" value="AMIDASE-RELATED-RELATED"/>
    <property type="match status" value="1"/>
</dbReference>
<evidence type="ECO:0000256" key="4">
    <source>
        <dbReference type="SAM" id="MobiDB-lite"/>
    </source>
</evidence>
<feature type="domain" description="Amidase" evidence="5">
    <location>
        <begin position="179"/>
        <end position="234"/>
    </location>
</feature>
<sequence length="538" mass="58544">MPSVVPSWEAIVAKKQADQQAAIAKLGWPEVDVSPKVLNVKSVPLVGALSAEEIEITDQSVGTLLAKLASGEWKAEQVVGSFCRRAIIAHKLTNCLTETFFDKALARARALDEEFAKTGKPTGPLHICWMGWPSCQDERRGRRLPPQAGCRHLRPHQRSPGPSFARHTAPSDEADPRSPQSLMSGETVNNLYGRTVNPHNRALTCGGSSGGEGALVAMKGSPIGIGSDIGGSIRYVVCALFPAGLSLTLAYAPAIPRSMPSAFCGIYGFRPSYNRVPYGGSSNSLEGFEAVPSVLGPMSTSLDGLKTFFKAVIDAEPWRADPLALHMPWNESAYQLAEHGGGKEPLCFGFMWDDGEVRLYFADGNVEIQKQCDLSGEPNLSKLLAATTEPPHLSTYEYWQLCLERRNFVRDQLVAWEATKELTGTGRPIDGLIVPPAPYPAFCHGDSQYIYYTGLGNINDYPTSVFPVTKVDPAVDVQAAPHEFRHPFDKENYERYEPEVLRDAPIGLQCMGRKGEDEAILKMTEICAQALAALAPQA</sequence>
<reference evidence="7" key="1">
    <citation type="submission" date="2015-02" db="EMBL/GenBank/DDBJ databases">
        <authorList>
            <person name="Gon?alves P."/>
        </authorList>
    </citation>
    <scope>NUCLEOTIDE SEQUENCE [LARGE SCALE GENOMIC DNA]</scope>
</reference>
<dbReference type="PANTHER" id="PTHR46072:SF2">
    <property type="entry name" value="AMIDASE (EUROFUNG)"/>
    <property type="match status" value="1"/>
</dbReference>
<evidence type="ECO:0000256" key="3">
    <source>
        <dbReference type="PIRSR" id="PIRSR001221-2"/>
    </source>
</evidence>
<dbReference type="InterPro" id="IPR036928">
    <property type="entry name" value="AS_sf"/>
</dbReference>
<dbReference type="PIRSF" id="PIRSF001221">
    <property type="entry name" value="Amidase_fungi"/>
    <property type="match status" value="1"/>
</dbReference>
<feature type="region of interest" description="Disordered" evidence="4">
    <location>
        <begin position="139"/>
        <end position="185"/>
    </location>
</feature>
<proteinExistence type="inferred from homology"/>
<feature type="binding site" evidence="3">
    <location>
        <begin position="229"/>
        <end position="232"/>
    </location>
    <ligand>
        <name>substrate</name>
    </ligand>
</feature>
<dbReference type="InterPro" id="IPR023631">
    <property type="entry name" value="Amidase_dom"/>
</dbReference>
<evidence type="ECO:0000256" key="2">
    <source>
        <dbReference type="ARBA" id="ARBA00022801"/>
    </source>
</evidence>
<accession>A0A0D6EIL7</accession>
<dbReference type="Pfam" id="PF01425">
    <property type="entry name" value="Amidase"/>
    <property type="match status" value="3"/>
</dbReference>
<name>A0A0D6EIL7_SPOSA</name>